<sequence length="197" mass="21766">MSPPRKTMCRLFLNGCNATFVDVTGALPDDWAHLRVCQSCPAILSTVHRQFSECIYGCGAIWCKNCRQEEDLKHGGSCVCRLRVTSAHREALRKAAQLTEYDHDSESLQPANVGDLGTKRSEYPRRPEATVPTLGLVSDSKMTAETTNSPTSPTSNRSQNTEGVHAALFSKRYCGLGHLQDVMQMKRGKERMASGVF</sequence>
<evidence type="ECO:0000313" key="3">
    <source>
        <dbReference type="Proteomes" id="UP000053477"/>
    </source>
</evidence>
<gene>
    <name evidence="2" type="ORF">SCHPADRAFT_540069</name>
</gene>
<dbReference type="InParanoid" id="A0A0H2RKN2"/>
<feature type="compositionally biased region" description="Low complexity" evidence="1">
    <location>
        <begin position="146"/>
        <end position="161"/>
    </location>
</feature>
<feature type="region of interest" description="Disordered" evidence="1">
    <location>
        <begin position="100"/>
        <end position="162"/>
    </location>
</feature>
<proteinExistence type="predicted"/>
<dbReference type="AlphaFoldDB" id="A0A0H2RKN2"/>
<feature type="compositionally biased region" description="Basic and acidic residues" evidence="1">
    <location>
        <begin position="117"/>
        <end position="128"/>
    </location>
</feature>
<organism evidence="2 3">
    <name type="scientific">Schizopora paradoxa</name>
    <dbReference type="NCBI Taxonomy" id="27342"/>
    <lineage>
        <taxon>Eukaryota</taxon>
        <taxon>Fungi</taxon>
        <taxon>Dikarya</taxon>
        <taxon>Basidiomycota</taxon>
        <taxon>Agaricomycotina</taxon>
        <taxon>Agaricomycetes</taxon>
        <taxon>Hymenochaetales</taxon>
        <taxon>Schizoporaceae</taxon>
        <taxon>Schizopora</taxon>
    </lineage>
</organism>
<evidence type="ECO:0000313" key="2">
    <source>
        <dbReference type="EMBL" id="KLO09993.1"/>
    </source>
</evidence>
<reference evidence="2 3" key="1">
    <citation type="submission" date="2015-04" db="EMBL/GenBank/DDBJ databases">
        <title>Complete genome sequence of Schizopora paradoxa KUC8140, a cosmopolitan wood degrader in East Asia.</title>
        <authorList>
            <consortium name="DOE Joint Genome Institute"/>
            <person name="Min B."/>
            <person name="Park H."/>
            <person name="Jang Y."/>
            <person name="Kim J.-J."/>
            <person name="Kim K.H."/>
            <person name="Pangilinan J."/>
            <person name="Lipzen A."/>
            <person name="Riley R."/>
            <person name="Grigoriev I.V."/>
            <person name="Spatafora J.W."/>
            <person name="Choi I.-G."/>
        </authorList>
    </citation>
    <scope>NUCLEOTIDE SEQUENCE [LARGE SCALE GENOMIC DNA]</scope>
    <source>
        <strain evidence="2 3">KUC8140</strain>
    </source>
</reference>
<protein>
    <submittedName>
        <fullName evidence="2">Uncharacterized protein</fullName>
    </submittedName>
</protein>
<dbReference type="EMBL" id="KQ086039">
    <property type="protein sequence ID" value="KLO09993.1"/>
    <property type="molecule type" value="Genomic_DNA"/>
</dbReference>
<name>A0A0H2RKN2_9AGAM</name>
<keyword evidence="3" id="KW-1185">Reference proteome</keyword>
<accession>A0A0H2RKN2</accession>
<dbReference type="Proteomes" id="UP000053477">
    <property type="component" value="Unassembled WGS sequence"/>
</dbReference>
<evidence type="ECO:0000256" key="1">
    <source>
        <dbReference type="SAM" id="MobiDB-lite"/>
    </source>
</evidence>